<evidence type="ECO:0000313" key="2">
    <source>
        <dbReference type="EMBL" id="MBD1221331.1"/>
    </source>
</evidence>
<comment type="caution">
    <text evidence="2">The sequence shown here is derived from an EMBL/GenBank/DDBJ whole genome shotgun (WGS) entry which is preliminary data.</text>
</comment>
<dbReference type="InterPro" id="IPR000600">
    <property type="entry name" value="ROK"/>
</dbReference>
<evidence type="ECO:0000313" key="3">
    <source>
        <dbReference type="Proteomes" id="UP000621631"/>
    </source>
</evidence>
<comment type="similarity">
    <text evidence="1">Belongs to the ROK (NagC/XylR) family.</text>
</comment>
<dbReference type="Gene3D" id="3.30.420.40">
    <property type="match status" value="2"/>
</dbReference>
<protein>
    <submittedName>
        <fullName evidence="2">ROK family protein</fullName>
    </submittedName>
</protein>
<reference evidence="2 3" key="1">
    <citation type="submission" date="2020-09" db="EMBL/GenBank/DDBJ databases">
        <title>Draft Genome Sequences of Oil-Oxidizing Bacteria Halomonas titanicae, Marinobacter lutaoensis, and Virgibacillus halodenitrificans Isolated from Highly Saline Environments.</title>
        <authorList>
            <person name="Grouzdev D.S."/>
            <person name="Sokolova D.S."/>
            <person name="Semenova E.M."/>
            <person name="Borzenkov I.A."/>
            <person name="Bidzhieva S.K."/>
            <person name="Poltaraus A.B."/>
            <person name="Nazina T.N."/>
        </authorList>
    </citation>
    <scope>NUCLEOTIDE SEQUENCE [LARGE SCALE GENOMIC DNA]</scope>
    <source>
        <strain evidence="2 3">VKM B-3472D</strain>
    </source>
</reference>
<dbReference type="Pfam" id="PF00480">
    <property type="entry name" value="ROK"/>
    <property type="match status" value="1"/>
</dbReference>
<gene>
    <name evidence="2" type="ORF">IC602_01755</name>
</gene>
<dbReference type="InterPro" id="IPR049874">
    <property type="entry name" value="ROK_cs"/>
</dbReference>
<accession>A0ABR7VJ76</accession>
<organism evidence="2 3">
    <name type="scientific">Virgibacillus halodenitrificans</name>
    <name type="common">Bacillus halodenitrificans</name>
    <dbReference type="NCBI Taxonomy" id="1482"/>
    <lineage>
        <taxon>Bacteria</taxon>
        <taxon>Bacillati</taxon>
        <taxon>Bacillota</taxon>
        <taxon>Bacilli</taxon>
        <taxon>Bacillales</taxon>
        <taxon>Bacillaceae</taxon>
        <taxon>Virgibacillus</taxon>
    </lineage>
</organism>
<dbReference type="PANTHER" id="PTHR18964:SF149">
    <property type="entry name" value="BIFUNCTIONAL UDP-N-ACETYLGLUCOSAMINE 2-EPIMERASE_N-ACETYLMANNOSAMINE KINASE"/>
    <property type="match status" value="1"/>
</dbReference>
<name>A0ABR7VJ76_VIRHA</name>
<dbReference type="SUPFAM" id="SSF53067">
    <property type="entry name" value="Actin-like ATPase domain"/>
    <property type="match status" value="1"/>
</dbReference>
<dbReference type="PROSITE" id="PS01125">
    <property type="entry name" value="ROK"/>
    <property type="match status" value="1"/>
</dbReference>
<dbReference type="RefSeq" id="WP_189776752.1">
    <property type="nucleotide sequence ID" value="NZ_JACWEZ010000001.1"/>
</dbReference>
<dbReference type="PANTHER" id="PTHR18964">
    <property type="entry name" value="ROK (REPRESSOR, ORF, KINASE) FAMILY"/>
    <property type="match status" value="1"/>
</dbReference>
<sequence>MHYAVGIDIGGTKVAMAVVDEAGSMLAHHVIPMDLSIQPEEMLDRICEEVTMLVTRSGVAWDSILGVGIGAPGPLDIKQGKITCPPNLPSWLDISIVDYMENHFSKQIILENDANAAAFAEKWLGAAKGEDHFIYLTISTGIGAGIFCDGKLLHGHKGNAGDIGHGVMDPSFGPCTCGQIGCLESIASGTAIAKRGSAIMGEELTAKEIFELYFNGNTKIFLYIQRVFDVIGAACVSLINTFDAEKIVIGGGVTQVGEALFEHVQSYVSSYALNPSGRETKVVPAGLAQHAGVIGAGALCLDVSKNQLQK</sequence>
<evidence type="ECO:0000256" key="1">
    <source>
        <dbReference type="ARBA" id="ARBA00006479"/>
    </source>
</evidence>
<dbReference type="InterPro" id="IPR043129">
    <property type="entry name" value="ATPase_NBD"/>
</dbReference>
<proteinExistence type="inferred from homology"/>
<dbReference type="Proteomes" id="UP000621631">
    <property type="component" value="Unassembled WGS sequence"/>
</dbReference>
<dbReference type="EMBL" id="JACWEZ010000001">
    <property type="protein sequence ID" value="MBD1221331.1"/>
    <property type="molecule type" value="Genomic_DNA"/>
</dbReference>
<keyword evidence="3" id="KW-1185">Reference proteome</keyword>